<proteinExistence type="predicted"/>
<evidence type="ECO:0000313" key="1">
    <source>
        <dbReference type="EMBL" id="KAJ9098269.1"/>
    </source>
</evidence>
<sequence length="175" mass="19506">MSGFRDTNSLIFLPPKETAAALEKLQVVERRSLSVDGGWVAKIDASSGHVVPDRTCTHGSSNTLSSRSSDIPTPALSDSATFSSNHTEGILSPENLSPQLESKVLKVAQKLDRHASPHHQRHVQFLQDTNVKSSDNKDVKQRVRELREAKTEASIKKAYEQVEAMRKKNEHRRNK</sequence>
<dbReference type="Proteomes" id="UP001227268">
    <property type="component" value="Unassembled WGS sequence"/>
</dbReference>
<comment type="caution">
    <text evidence="1">The sequence shown here is derived from an EMBL/GenBank/DDBJ whole genome shotgun (WGS) entry which is preliminary data.</text>
</comment>
<organism evidence="1 2">
    <name type="scientific">Naganishia friedmannii</name>
    <dbReference type="NCBI Taxonomy" id="89922"/>
    <lineage>
        <taxon>Eukaryota</taxon>
        <taxon>Fungi</taxon>
        <taxon>Dikarya</taxon>
        <taxon>Basidiomycota</taxon>
        <taxon>Agaricomycotina</taxon>
        <taxon>Tremellomycetes</taxon>
        <taxon>Filobasidiales</taxon>
        <taxon>Filobasidiaceae</taxon>
        <taxon>Naganishia</taxon>
    </lineage>
</organism>
<keyword evidence="2" id="KW-1185">Reference proteome</keyword>
<protein>
    <submittedName>
        <fullName evidence="1">Uncharacterized protein</fullName>
    </submittedName>
</protein>
<evidence type="ECO:0000313" key="2">
    <source>
        <dbReference type="Proteomes" id="UP001227268"/>
    </source>
</evidence>
<accession>A0ACC2VGH6</accession>
<reference evidence="1" key="1">
    <citation type="submission" date="2023-04" db="EMBL/GenBank/DDBJ databases">
        <title>Draft Genome sequencing of Naganishia species isolated from polar environments using Oxford Nanopore Technology.</title>
        <authorList>
            <person name="Leo P."/>
            <person name="Venkateswaran K."/>
        </authorList>
    </citation>
    <scope>NUCLEOTIDE SEQUENCE</scope>
    <source>
        <strain evidence="1">MNA-CCFEE 5423</strain>
    </source>
</reference>
<gene>
    <name evidence="1" type="ORF">QFC21_004598</name>
</gene>
<dbReference type="EMBL" id="JASBWT010000015">
    <property type="protein sequence ID" value="KAJ9098269.1"/>
    <property type="molecule type" value="Genomic_DNA"/>
</dbReference>
<name>A0ACC2VGH6_9TREE</name>